<protein>
    <submittedName>
        <fullName evidence="1">Phosphohistidine phosphatase SixA</fullName>
    </submittedName>
</protein>
<reference evidence="2" key="1">
    <citation type="journal article" date="2019" name="Int. J. Syst. Evol. Microbiol.">
        <title>The Global Catalogue of Microorganisms (GCM) 10K type strain sequencing project: providing services to taxonomists for standard genome sequencing and annotation.</title>
        <authorList>
            <consortium name="The Broad Institute Genomics Platform"/>
            <consortium name="The Broad Institute Genome Sequencing Center for Infectious Disease"/>
            <person name="Wu L."/>
            <person name="Ma J."/>
        </authorList>
    </citation>
    <scope>NUCLEOTIDE SEQUENCE [LARGE SCALE GENOMIC DNA]</scope>
    <source>
        <strain evidence="2">CGMCC 1.7656</strain>
    </source>
</reference>
<name>A0ABQ2NLB6_9FLAO</name>
<keyword evidence="2" id="KW-1185">Reference proteome</keyword>
<evidence type="ECO:0000313" key="1">
    <source>
        <dbReference type="EMBL" id="GGP04482.1"/>
    </source>
</evidence>
<dbReference type="SUPFAM" id="SSF53254">
    <property type="entry name" value="Phosphoglycerate mutase-like"/>
    <property type="match status" value="1"/>
</dbReference>
<evidence type="ECO:0000313" key="2">
    <source>
        <dbReference type="Proteomes" id="UP000620064"/>
    </source>
</evidence>
<dbReference type="SMART" id="SM00855">
    <property type="entry name" value="PGAM"/>
    <property type="match status" value="1"/>
</dbReference>
<dbReference type="PANTHER" id="PTHR47623:SF1">
    <property type="entry name" value="OS09G0287300 PROTEIN"/>
    <property type="match status" value="1"/>
</dbReference>
<dbReference type="InterPro" id="IPR013078">
    <property type="entry name" value="His_Pase_superF_clade-1"/>
</dbReference>
<sequence>MKTLFLVRHAKSDWPVNTADFDRPLSERGHQDAPKMAEFLKSKNVEIDTFVSSPAKRAITTCRYFAEIFENDNIRKVEKLYNASTVDFLEVIENLSDEIENVALFSHNNGITYFANSLTNENIMHMPTCAVVGFKINTKTWQDFLKAEKEFLFFYTPKEI</sequence>
<accession>A0ABQ2NLB6</accession>
<organism evidence="1 2">
    <name type="scientific">Cloacibacterium rupense</name>
    <dbReference type="NCBI Taxonomy" id="517423"/>
    <lineage>
        <taxon>Bacteria</taxon>
        <taxon>Pseudomonadati</taxon>
        <taxon>Bacteroidota</taxon>
        <taxon>Flavobacteriia</taxon>
        <taxon>Flavobacteriales</taxon>
        <taxon>Weeksellaceae</taxon>
    </lineage>
</organism>
<dbReference type="Proteomes" id="UP000620064">
    <property type="component" value="Unassembled WGS sequence"/>
</dbReference>
<dbReference type="Gene3D" id="3.40.50.1240">
    <property type="entry name" value="Phosphoglycerate mutase-like"/>
    <property type="match status" value="1"/>
</dbReference>
<dbReference type="EMBL" id="BMLV01000003">
    <property type="protein sequence ID" value="GGP04482.1"/>
    <property type="molecule type" value="Genomic_DNA"/>
</dbReference>
<dbReference type="CDD" id="cd07067">
    <property type="entry name" value="HP_PGM_like"/>
    <property type="match status" value="1"/>
</dbReference>
<dbReference type="PANTHER" id="PTHR47623">
    <property type="entry name" value="OS09G0287300 PROTEIN"/>
    <property type="match status" value="1"/>
</dbReference>
<gene>
    <name evidence="1" type="primary">sixA</name>
    <name evidence="1" type="ORF">GCM10010992_17110</name>
</gene>
<comment type="caution">
    <text evidence="1">The sequence shown here is derived from an EMBL/GenBank/DDBJ whole genome shotgun (WGS) entry which is preliminary data.</text>
</comment>
<proteinExistence type="predicted"/>
<dbReference type="RefSeq" id="WP_188617692.1">
    <property type="nucleotide sequence ID" value="NZ_BMLV01000003.1"/>
</dbReference>
<dbReference type="InterPro" id="IPR029033">
    <property type="entry name" value="His_PPase_superfam"/>
</dbReference>
<dbReference type="Pfam" id="PF00300">
    <property type="entry name" value="His_Phos_1"/>
    <property type="match status" value="1"/>
</dbReference>